<evidence type="ECO:0000256" key="7">
    <source>
        <dbReference type="ARBA" id="ARBA00023237"/>
    </source>
</evidence>
<dbReference type="GO" id="GO:0044718">
    <property type="term" value="P:siderophore transmembrane transport"/>
    <property type="evidence" value="ECO:0007669"/>
    <property type="project" value="TreeGrafter"/>
</dbReference>
<dbReference type="OrthoDB" id="9803050at2"/>
<accession>A0A1M5DWT2</accession>
<dbReference type="Proteomes" id="UP000184406">
    <property type="component" value="Unassembled WGS sequence"/>
</dbReference>
<keyword evidence="7 8" id="KW-0998">Cell outer membrane</keyword>
<dbReference type="InterPro" id="IPR036942">
    <property type="entry name" value="Beta-barrel_TonB_sf"/>
</dbReference>
<dbReference type="PANTHER" id="PTHR30069">
    <property type="entry name" value="TONB-DEPENDENT OUTER MEMBRANE RECEPTOR"/>
    <property type="match status" value="1"/>
</dbReference>
<dbReference type="InterPro" id="IPR039426">
    <property type="entry name" value="TonB-dep_rcpt-like"/>
</dbReference>
<dbReference type="Pfam" id="PF07715">
    <property type="entry name" value="Plug"/>
    <property type="match status" value="1"/>
</dbReference>
<protein>
    <submittedName>
        <fullName evidence="10">Outer membrane receptor for ferrienterochelin and colicins</fullName>
    </submittedName>
</protein>
<dbReference type="SUPFAM" id="SSF56935">
    <property type="entry name" value="Porins"/>
    <property type="match status" value="1"/>
</dbReference>
<evidence type="ECO:0000313" key="11">
    <source>
        <dbReference type="Proteomes" id="UP000184406"/>
    </source>
</evidence>
<dbReference type="InterPro" id="IPR012910">
    <property type="entry name" value="Plug_dom"/>
</dbReference>
<comment type="subcellular location">
    <subcellularLocation>
        <location evidence="1 8">Cell outer membrane</location>
        <topology evidence="1 8">Multi-pass membrane protein</topology>
    </subcellularLocation>
</comment>
<dbReference type="PANTHER" id="PTHR30069:SF29">
    <property type="entry name" value="HEMOGLOBIN AND HEMOGLOBIN-HAPTOGLOBIN-BINDING PROTEIN 1-RELATED"/>
    <property type="match status" value="1"/>
</dbReference>
<evidence type="ECO:0000256" key="2">
    <source>
        <dbReference type="ARBA" id="ARBA00022448"/>
    </source>
</evidence>
<dbReference type="GO" id="GO:0015344">
    <property type="term" value="F:siderophore uptake transmembrane transporter activity"/>
    <property type="evidence" value="ECO:0007669"/>
    <property type="project" value="TreeGrafter"/>
</dbReference>
<dbReference type="SUPFAM" id="SSF49464">
    <property type="entry name" value="Carboxypeptidase regulatory domain-like"/>
    <property type="match status" value="1"/>
</dbReference>
<evidence type="ECO:0000256" key="4">
    <source>
        <dbReference type="ARBA" id="ARBA00022692"/>
    </source>
</evidence>
<gene>
    <name evidence="10" type="ORF">SAMN03080594_106274</name>
</gene>
<sequence length="855" mass="97409">MLKHHKYVVFLIALFLFLLIPYSNWAQENSVQKVNLISYLEKLEREYNIKFSYVDQDLGQLQFSIPDTTSLPQILEELRKQTLLDITKLNDRYFAISKSKFVDICANVVDNFENSTIMNATVQVLGSNISQITDLEGQFSINAVPRNANIAIKHLGFKTKFISAEELAGNNPCKTILLSPNYQELEEVVVYQFLTTGITKEPDASIELNTDKFGILPGLIEPDVLQTIQALPGIKSVDETVSDINVRGGTNDQNLVLWDGIKMYHSGHFFGLISAFNPYLIENVNIIKNGTSVQYGDGVSSVININTRNNISDSFVGGAGFNLLSGDIFGQLPLSEKVSVQFSGRRSTTDFINTPTYNRFFDKVFQDSEVKENNNNPSNPENIVRDEDFYFYDFTGKLLYDINENQKARLSFINTNNHLKYTEKTEDGTAKSLLEQTNLSFGGSLESTWTPRWSTHLNLYYTRYNLDSQNIPSPSQQLFQSNQVLEKAIKLNTNYNLNPNLNWLNGYQLNEVGITNFTQVTQPAYRSNIKGVIMTHSLFSELDYRSKNEKFNARGGLRLNYIKNLKTFKTFDEVILEPRLNLNYTLTDGLKTELLGEFKSQTTNQIIDLEQNFLGIEKRRWILSDNEILPITKSKQISLGLNYDKNTLYVGVEGFYKKVDGISTATQGFQNQDQFSGEIGKYDVSGIEFLINKKTATYSTWLSYAYNTNNYTFENITPNQFPNNLDIRHTITFAGTYTYKSFRMGLGANYHTGRPYTKPQEGNNSIILNVFPNQINYEDPNSSRLPAYLRADASFIYNFKISKGIKSSVGASVLNLLNKKNILNIYYRINEQNEIETIERVSLGITPNFSFRMSF</sequence>
<name>A0A1M5DWT2_9FLAO</name>
<evidence type="ECO:0000256" key="5">
    <source>
        <dbReference type="ARBA" id="ARBA00022729"/>
    </source>
</evidence>
<evidence type="ECO:0000256" key="8">
    <source>
        <dbReference type="PROSITE-ProRule" id="PRU01360"/>
    </source>
</evidence>
<keyword evidence="10" id="KW-0675">Receptor</keyword>
<reference evidence="11" key="1">
    <citation type="submission" date="2016-11" db="EMBL/GenBank/DDBJ databases">
        <authorList>
            <person name="Varghese N."/>
            <person name="Submissions S."/>
        </authorList>
    </citation>
    <scope>NUCLEOTIDE SEQUENCE [LARGE SCALE GENOMIC DNA]</scope>
    <source>
        <strain evidence="11">DSM 17539</strain>
    </source>
</reference>
<dbReference type="EMBL" id="FQUX01000006">
    <property type="protein sequence ID" value="SHF71457.1"/>
    <property type="molecule type" value="Genomic_DNA"/>
</dbReference>
<evidence type="ECO:0000256" key="1">
    <source>
        <dbReference type="ARBA" id="ARBA00004571"/>
    </source>
</evidence>
<keyword evidence="6 8" id="KW-0472">Membrane</keyword>
<evidence type="ECO:0000259" key="9">
    <source>
        <dbReference type="Pfam" id="PF07715"/>
    </source>
</evidence>
<dbReference type="Gene3D" id="2.40.170.20">
    <property type="entry name" value="TonB-dependent receptor, beta-barrel domain"/>
    <property type="match status" value="1"/>
</dbReference>
<dbReference type="GO" id="GO:0009279">
    <property type="term" value="C:cell outer membrane"/>
    <property type="evidence" value="ECO:0007669"/>
    <property type="project" value="UniProtKB-SubCell"/>
</dbReference>
<evidence type="ECO:0000256" key="6">
    <source>
        <dbReference type="ARBA" id="ARBA00023136"/>
    </source>
</evidence>
<dbReference type="Pfam" id="PF13715">
    <property type="entry name" value="CarbopepD_reg_2"/>
    <property type="match status" value="1"/>
</dbReference>
<dbReference type="Gene3D" id="2.170.130.10">
    <property type="entry name" value="TonB-dependent receptor, plug domain"/>
    <property type="match status" value="1"/>
</dbReference>
<keyword evidence="2 8" id="KW-0813">Transport</keyword>
<keyword evidence="11" id="KW-1185">Reference proteome</keyword>
<proteinExistence type="inferred from homology"/>
<evidence type="ECO:0000256" key="3">
    <source>
        <dbReference type="ARBA" id="ARBA00022452"/>
    </source>
</evidence>
<keyword evidence="3 8" id="KW-1134">Transmembrane beta strand</keyword>
<dbReference type="InterPro" id="IPR037066">
    <property type="entry name" value="Plug_dom_sf"/>
</dbReference>
<dbReference type="InterPro" id="IPR008969">
    <property type="entry name" value="CarboxyPept-like_regulatory"/>
</dbReference>
<dbReference type="Gene3D" id="2.60.40.1120">
    <property type="entry name" value="Carboxypeptidase-like, regulatory domain"/>
    <property type="match status" value="1"/>
</dbReference>
<organism evidence="10 11">
    <name type="scientific">Arenibacter palladensis</name>
    <dbReference type="NCBI Taxonomy" id="237373"/>
    <lineage>
        <taxon>Bacteria</taxon>
        <taxon>Pseudomonadati</taxon>
        <taxon>Bacteroidota</taxon>
        <taxon>Flavobacteriia</taxon>
        <taxon>Flavobacteriales</taxon>
        <taxon>Flavobacteriaceae</taxon>
        <taxon>Arenibacter</taxon>
    </lineage>
</organism>
<dbReference type="AlphaFoldDB" id="A0A1M5DWT2"/>
<keyword evidence="4 8" id="KW-0812">Transmembrane</keyword>
<feature type="domain" description="TonB-dependent receptor plug" evidence="9">
    <location>
        <begin position="224"/>
        <end position="298"/>
    </location>
</feature>
<comment type="similarity">
    <text evidence="8">Belongs to the TonB-dependent receptor family.</text>
</comment>
<keyword evidence="5" id="KW-0732">Signal</keyword>
<dbReference type="RefSeq" id="WP_072863711.1">
    <property type="nucleotide sequence ID" value="NZ_FQUX01000006.1"/>
</dbReference>
<dbReference type="PROSITE" id="PS52016">
    <property type="entry name" value="TONB_DEPENDENT_REC_3"/>
    <property type="match status" value="1"/>
</dbReference>
<evidence type="ECO:0000313" key="10">
    <source>
        <dbReference type="EMBL" id="SHF71457.1"/>
    </source>
</evidence>